<dbReference type="GO" id="GO:0034599">
    <property type="term" value="P:cellular response to oxidative stress"/>
    <property type="evidence" value="ECO:0007669"/>
    <property type="project" value="TreeGrafter"/>
</dbReference>
<dbReference type="CDD" id="cd00340">
    <property type="entry name" value="GSH_Peroxidase"/>
    <property type="match status" value="1"/>
</dbReference>
<comment type="similarity">
    <text evidence="1 5">Belongs to the glutathione peroxidase family.</text>
</comment>
<dbReference type="SUPFAM" id="SSF52833">
    <property type="entry name" value="Thioredoxin-like"/>
    <property type="match status" value="1"/>
</dbReference>
<dbReference type="EMBL" id="WUUK01000001">
    <property type="protein sequence ID" value="MXQ49925.1"/>
    <property type="molecule type" value="Genomic_DNA"/>
</dbReference>
<name>A0A6N8U0R8_9STAP</name>
<dbReference type="PROSITE" id="PS51355">
    <property type="entry name" value="GLUTATHIONE_PEROXID_3"/>
    <property type="match status" value="1"/>
</dbReference>
<dbReference type="PANTHER" id="PTHR11592">
    <property type="entry name" value="GLUTATHIONE PEROXIDASE"/>
    <property type="match status" value="1"/>
</dbReference>
<proteinExistence type="inferred from homology"/>
<evidence type="ECO:0000313" key="7">
    <source>
        <dbReference type="Proteomes" id="UP000436284"/>
    </source>
</evidence>
<accession>A0A6N8U0R8</accession>
<organism evidence="6 7">
    <name type="scientific">Salinicoccus hispanicus</name>
    <dbReference type="NCBI Taxonomy" id="157225"/>
    <lineage>
        <taxon>Bacteria</taxon>
        <taxon>Bacillati</taxon>
        <taxon>Bacillota</taxon>
        <taxon>Bacilli</taxon>
        <taxon>Bacillales</taxon>
        <taxon>Staphylococcaceae</taxon>
        <taxon>Salinicoccus</taxon>
    </lineage>
</organism>
<dbReference type="FunFam" id="3.40.30.10:FF:000301">
    <property type="entry name" value="Glutathione peroxidase"/>
    <property type="match status" value="1"/>
</dbReference>
<sequence>MKTHIYDFTVHDDAGIPMQMKDFEGKVILIVNSASDCALCNQLSELEFLFQKYKDEGFVVLVFPSDDFMNSEPLDASEAKIHYYREYGVTFPVMEKVHVKGDSIHSLFRHLTESKTGLLTSSVKWNFTKFLISREGRIVKRLPPRKSPLTFEDDLIRVLRG</sequence>
<feature type="active site" evidence="4">
    <location>
        <position position="37"/>
    </location>
</feature>
<keyword evidence="3 5" id="KW-0560">Oxidoreductase</keyword>
<dbReference type="PRINTS" id="PR01011">
    <property type="entry name" value="GLUTPROXDASE"/>
</dbReference>
<evidence type="ECO:0000256" key="4">
    <source>
        <dbReference type="PIRSR" id="PIRSR000303-1"/>
    </source>
</evidence>
<dbReference type="InterPro" id="IPR036249">
    <property type="entry name" value="Thioredoxin-like_sf"/>
</dbReference>
<dbReference type="Proteomes" id="UP000436284">
    <property type="component" value="Unassembled WGS sequence"/>
</dbReference>
<dbReference type="Gene3D" id="3.40.30.10">
    <property type="entry name" value="Glutaredoxin"/>
    <property type="match status" value="1"/>
</dbReference>
<evidence type="ECO:0000256" key="1">
    <source>
        <dbReference type="ARBA" id="ARBA00006926"/>
    </source>
</evidence>
<dbReference type="PIRSF" id="PIRSF000303">
    <property type="entry name" value="Glutathion_perox"/>
    <property type="match status" value="1"/>
</dbReference>
<dbReference type="PANTHER" id="PTHR11592:SF78">
    <property type="entry name" value="GLUTATHIONE PEROXIDASE"/>
    <property type="match status" value="1"/>
</dbReference>
<keyword evidence="2 5" id="KW-0575">Peroxidase</keyword>
<comment type="caution">
    <text evidence="6">The sequence shown here is derived from an EMBL/GenBank/DDBJ whole genome shotgun (WGS) entry which is preliminary data.</text>
</comment>
<evidence type="ECO:0000256" key="2">
    <source>
        <dbReference type="ARBA" id="ARBA00022559"/>
    </source>
</evidence>
<reference evidence="6 7" key="1">
    <citation type="submission" date="2019-12" db="EMBL/GenBank/DDBJ databases">
        <title>Salinicoccus cyprini sp. nov., isolated from gastro-intestinal tract of mirror carp, Cyprinus carpio var. specularis, collected from Gobind Sagar Reservoir, Himachal Pradesh, India.</title>
        <authorList>
            <person name="Talwar C."/>
            <person name="Singh A.K."/>
            <person name="Lal R."/>
            <person name="Negi R.K."/>
        </authorList>
    </citation>
    <scope>NUCLEOTIDE SEQUENCE [LARGE SCALE GENOMIC DNA]</scope>
    <source>
        <strain evidence="6 7">J-82</strain>
    </source>
</reference>
<dbReference type="GO" id="GO:0004601">
    <property type="term" value="F:peroxidase activity"/>
    <property type="evidence" value="ECO:0007669"/>
    <property type="project" value="UniProtKB-KW"/>
</dbReference>
<dbReference type="InterPro" id="IPR000889">
    <property type="entry name" value="Glutathione_peroxidase"/>
</dbReference>
<dbReference type="Pfam" id="PF00255">
    <property type="entry name" value="GSHPx"/>
    <property type="match status" value="1"/>
</dbReference>
<dbReference type="OrthoDB" id="9789406at2"/>
<evidence type="ECO:0000313" key="6">
    <source>
        <dbReference type="EMBL" id="MXQ49925.1"/>
    </source>
</evidence>
<evidence type="ECO:0000256" key="3">
    <source>
        <dbReference type="ARBA" id="ARBA00023002"/>
    </source>
</evidence>
<gene>
    <name evidence="6" type="ORF">GQ671_01245</name>
</gene>
<keyword evidence="7" id="KW-1185">Reference proteome</keyword>
<dbReference type="AlphaFoldDB" id="A0A6N8U0R8"/>
<evidence type="ECO:0000256" key="5">
    <source>
        <dbReference type="RuleBase" id="RU000499"/>
    </source>
</evidence>
<protein>
    <recommendedName>
        <fullName evidence="5">Glutathione peroxidase</fullName>
    </recommendedName>
</protein>
<dbReference type="RefSeq" id="WP_160651507.1">
    <property type="nucleotide sequence ID" value="NZ_JBHRWU010000001.1"/>
</dbReference>